<dbReference type="KEGG" id="bpg:Bathy07g01070"/>
<protein>
    <submittedName>
        <fullName evidence="2">Uncharacterized protein</fullName>
    </submittedName>
</protein>
<evidence type="ECO:0000313" key="3">
    <source>
        <dbReference type="Proteomes" id="UP000198341"/>
    </source>
</evidence>
<gene>
    <name evidence="2" type="ORF">Bathy07g01070</name>
</gene>
<organism evidence="2 3">
    <name type="scientific">Bathycoccus prasinos</name>
    <dbReference type="NCBI Taxonomy" id="41875"/>
    <lineage>
        <taxon>Eukaryota</taxon>
        <taxon>Viridiplantae</taxon>
        <taxon>Chlorophyta</taxon>
        <taxon>Mamiellophyceae</taxon>
        <taxon>Mamiellales</taxon>
        <taxon>Bathycoccaceae</taxon>
        <taxon>Bathycoccus</taxon>
    </lineage>
</organism>
<proteinExistence type="predicted"/>
<dbReference type="RefSeq" id="XP_007512125.1">
    <property type="nucleotide sequence ID" value="XM_007512063.1"/>
</dbReference>
<name>K8F1L6_9CHLO</name>
<feature type="region of interest" description="Disordered" evidence="1">
    <location>
        <begin position="23"/>
        <end position="47"/>
    </location>
</feature>
<evidence type="ECO:0000256" key="1">
    <source>
        <dbReference type="SAM" id="MobiDB-lite"/>
    </source>
</evidence>
<dbReference type="GeneID" id="19014597"/>
<dbReference type="Proteomes" id="UP000198341">
    <property type="component" value="Chromosome 7"/>
</dbReference>
<reference evidence="2 3" key="1">
    <citation type="submission" date="2011-10" db="EMBL/GenBank/DDBJ databases">
        <authorList>
            <person name="Genoscope - CEA"/>
        </authorList>
    </citation>
    <scope>NUCLEOTIDE SEQUENCE [LARGE SCALE GENOMIC DNA]</scope>
    <source>
        <strain evidence="2 3">RCC 1105</strain>
    </source>
</reference>
<keyword evidence="3" id="KW-1185">Reference proteome</keyword>
<dbReference type="EMBL" id="FO082272">
    <property type="protein sequence ID" value="CCO66213.1"/>
    <property type="molecule type" value="Genomic_DNA"/>
</dbReference>
<dbReference type="AlphaFoldDB" id="K8F1L6"/>
<sequence length="110" mass="11757">MAEETTRKSHDDEKDAADVVVARETTTTNDDDDAQQINSSASSTGSSFSSKLFLLAFIGLSVALGLREDVGELVKGSGGIENETTRGETMQQKEDAISVGDRIHISFCQS</sequence>
<accession>K8F1L6</accession>
<evidence type="ECO:0000313" key="2">
    <source>
        <dbReference type="EMBL" id="CCO66213.1"/>
    </source>
</evidence>